<feature type="transmembrane region" description="Helical" evidence="1">
    <location>
        <begin position="321"/>
        <end position="340"/>
    </location>
</feature>
<feature type="transmembrane region" description="Helical" evidence="1">
    <location>
        <begin position="360"/>
        <end position="377"/>
    </location>
</feature>
<feature type="transmembrane region" description="Helical" evidence="1">
    <location>
        <begin position="222"/>
        <end position="239"/>
    </location>
</feature>
<protein>
    <recommendedName>
        <fullName evidence="3">Post-GPI attachment to proteins factor 3</fullName>
    </recommendedName>
</protein>
<keyword evidence="1" id="KW-0472">Membrane</keyword>
<name>A0A7S3PNX9_9STRA</name>
<keyword evidence="1" id="KW-0812">Transmembrane</keyword>
<dbReference type="EMBL" id="HBIN01020488">
    <property type="protein sequence ID" value="CAE0445648.1"/>
    <property type="molecule type" value="Transcribed_RNA"/>
</dbReference>
<dbReference type="AlphaFoldDB" id="A0A7S3PNX9"/>
<accession>A0A7S3PNX9</accession>
<feature type="transmembrane region" description="Helical" evidence="1">
    <location>
        <begin position="251"/>
        <end position="269"/>
    </location>
</feature>
<evidence type="ECO:0000256" key="1">
    <source>
        <dbReference type="SAM" id="Phobius"/>
    </source>
</evidence>
<feature type="transmembrane region" description="Helical" evidence="1">
    <location>
        <begin position="64"/>
        <end position="83"/>
    </location>
</feature>
<proteinExistence type="predicted"/>
<gene>
    <name evidence="2" type="ORF">ASTO00021_LOCUS15652</name>
</gene>
<keyword evidence="1" id="KW-1133">Transmembrane helix</keyword>
<evidence type="ECO:0000313" key="2">
    <source>
        <dbReference type="EMBL" id="CAE0445648.1"/>
    </source>
</evidence>
<feature type="transmembrane region" description="Helical" evidence="1">
    <location>
        <begin position="132"/>
        <end position="150"/>
    </location>
</feature>
<feature type="transmembrane region" description="Helical" evidence="1">
    <location>
        <begin position="183"/>
        <end position="202"/>
    </location>
</feature>
<sequence>MIPGKQVEVEGSSLPTDAEVVSVHEDESIRFKILRSWFGRPYTRNDKEVEASPISWPFTLSGSVLTLGSITFIFTVIIVTIVACDNNGSCNAESGWPVEVWGERKKDDWIHLCEESNEENFLAQKSNSLSCFSFMIAGTMVLSCSIADFLRRCYRKKHILNCVSDIENGSRINKSEYILRNHVTDWPAFSILYALGLMWGGIASFSMHSHPTALTGALDMGSIWWMLNPLMVFTAILFTRAASRYRHRFRRAAEVTIVSLNVLFTWLVFEDRIEEDIKALQVAVGVLVSSLFVLGCLRTFKMFQKPASTIWGNETNWRLKTNGFLAGFGTCLIFVIAYLLEWEVITVECTSTSWFQPHAAFHSLCATGFLSVYLTLFRSEDFSFSMSQSDYQDSKIKKEKSAAHVEASG</sequence>
<feature type="transmembrane region" description="Helical" evidence="1">
    <location>
        <begin position="281"/>
        <end position="300"/>
    </location>
</feature>
<evidence type="ECO:0008006" key="3">
    <source>
        <dbReference type="Google" id="ProtNLM"/>
    </source>
</evidence>
<reference evidence="2" key="1">
    <citation type="submission" date="2021-01" db="EMBL/GenBank/DDBJ databases">
        <authorList>
            <person name="Corre E."/>
            <person name="Pelletier E."/>
            <person name="Niang G."/>
            <person name="Scheremetjew M."/>
            <person name="Finn R."/>
            <person name="Kale V."/>
            <person name="Holt S."/>
            <person name="Cochrane G."/>
            <person name="Meng A."/>
            <person name="Brown T."/>
            <person name="Cohen L."/>
        </authorList>
    </citation>
    <scope>NUCLEOTIDE SEQUENCE</scope>
    <source>
        <strain evidence="2">GSBS06</strain>
    </source>
</reference>
<organism evidence="2">
    <name type="scientific">Aplanochytrium stocchinoi</name>
    <dbReference type="NCBI Taxonomy" id="215587"/>
    <lineage>
        <taxon>Eukaryota</taxon>
        <taxon>Sar</taxon>
        <taxon>Stramenopiles</taxon>
        <taxon>Bigyra</taxon>
        <taxon>Labyrinthulomycetes</taxon>
        <taxon>Thraustochytrida</taxon>
        <taxon>Thraustochytriidae</taxon>
        <taxon>Aplanochytrium</taxon>
    </lineage>
</organism>